<dbReference type="PANTHER" id="PTHR44846">
    <property type="entry name" value="MANNOSYL-D-GLYCERATE TRANSPORT/METABOLISM SYSTEM REPRESSOR MNGR-RELATED"/>
    <property type="match status" value="1"/>
</dbReference>
<dbReference type="PROSITE" id="PS50949">
    <property type="entry name" value="HTH_GNTR"/>
    <property type="match status" value="1"/>
</dbReference>
<proteinExistence type="predicted"/>
<dbReference type="GO" id="GO:0003677">
    <property type="term" value="F:DNA binding"/>
    <property type="evidence" value="ECO:0007669"/>
    <property type="project" value="UniProtKB-KW"/>
</dbReference>
<dbReference type="OrthoDB" id="7173258at2"/>
<dbReference type="GO" id="GO:0003700">
    <property type="term" value="F:DNA-binding transcription factor activity"/>
    <property type="evidence" value="ECO:0007669"/>
    <property type="project" value="InterPro"/>
</dbReference>
<reference evidence="5 6" key="1">
    <citation type="journal article" date="2017" name="Int J Environ Stud">
        <title>Does the Miocene-Pliocene relict legume Oxytropis triphylla form nitrogen-fixing nodules with a combination of bacterial strains?</title>
        <authorList>
            <person name="Safronova V."/>
            <person name="Belimov A."/>
            <person name="Sazanova A."/>
            <person name="Kuznetsova I."/>
            <person name="Popova J."/>
            <person name="Andronov E."/>
            <person name="Verkhozina A."/>
            <person name="Tikhonovich I."/>
        </authorList>
    </citation>
    <scope>NUCLEOTIDE SEQUENCE [LARGE SCALE GENOMIC DNA]</scope>
    <source>
        <strain evidence="5 6">Tri-38</strain>
    </source>
</reference>
<gene>
    <name evidence="5" type="ORF">B5P45_11820</name>
</gene>
<evidence type="ECO:0000313" key="5">
    <source>
        <dbReference type="EMBL" id="PIO44558.1"/>
    </source>
</evidence>
<name>A0A2N9VYJ0_9HYPH</name>
<dbReference type="SUPFAM" id="SSF46785">
    <property type="entry name" value="Winged helix' DNA-binding domain"/>
    <property type="match status" value="1"/>
</dbReference>
<dbReference type="InterPro" id="IPR000524">
    <property type="entry name" value="Tscrpt_reg_HTH_GntR"/>
</dbReference>
<dbReference type="InterPro" id="IPR028978">
    <property type="entry name" value="Chorismate_lyase_/UTRA_dom_sf"/>
</dbReference>
<dbReference type="Proteomes" id="UP000232163">
    <property type="component" value="Unassembled WGS sequence"/>
</dbReference>
<dbReference type="PRINTS" id="PR00035">
    <property type="entry name" value="HTHGNTR"/>
</dbReference>
<dbReference type="InterPro" id="IPR011663">
    <property type="entry name" value="UTRA"/>
</dbReference>
<keyword evidence="6" id="KW-1185">Reference proteome</keyword>
<evidence type="ECO:0000256" key="3">
    <source>
        <dbReference type="ARBA" id="ARBA00023163"/>
    </source>
</evidence>
<dbReference type="KEGG" id="pht:BLM14_25690"/>
<dbReference type="AlphaFoldDB" id="A0A2N9VYJ0"/>
<evidence type="ECO:0000256" key="2">
    <source>
        <dbReference type="ARBA" id="ARBA00023125"/>
    </source>
</evidence>
<keyword evidence="3" id="KW-0804">Transcription</keyword>
<dbReference type="PANTHER" id="PTHR44846:SF1">
    <property type="entry name" value="MANNOSYL-D-GLYCERATE TRANSPORT_METABOLISM SYSTEM REPRESSOR MNGR-RELATED"/>
    <property type="match status" value="1"/>
</dbReference>
<dbReference type="RefSeq" id="WP_100003025.1">
    <property type="nucleotide sequence ID" value="NZ_CP017943.1"/>
</dbReference>
<dbReference type="CDD" id="cd07377">
    <property type="entry name" value="WHTH_GntR"/>
    <property type="match status" value="1"/>
</dbReference>
<dbReference type="SMART" id="SM00866">
    <property type="entry name" value="UTRA"/>
    <property type="match status" value="1"/>
</dbReference>
<sequence length="263" mass="30161">MNTSVKQRKLVTKTASRRLPERRPISDGGTPLWAQVKSSIIEMIADGRMEPRSKLPSETELCETFDVSRTVVREALKQLVFERLVYKHQGKGTFVAERRDEQDFIGSTVGFSDELMGKNKLVTRRVIRQEVALPTSRARKLLRLERDERVVLIDRVMIVDGEPRTLVRISLRQSAVPGIEALPLENRSLYETLRRQYGISLKRAERWIEAYTPTAEEAQLLQVSANTPLVSIESCSYGDGDDPIEYFIAIYRTDRARLHFVIK</sequence>
<keyword evidence="1" id="KW-0805">Transcription regulation</keyword>
<dbReference type="Gene3D" id="1.10.10.10">
    <property type="entry name" value="Winged helix-like DNA-binding domain superfamily/Winged helix DNA-binding domain"/>
    <property type="match status" value="1"/>
</dbReference>
<keyword evidence="2" id="KW-0238">DNA-binding</keyword>
<dbReference type="Pfam" id="PF00392">
    <property type="entry name" value="GntR"/>
    <property type="match status" value="1"/>
</dbReference>
<evidence type="ECO:0000313" key="6">
    <source>
        <dbReference type="Proteomes" id="UP000232163"/>
    </source>
</evidence>
<protein>
    <submittedName>
        <fullName evidence="5">GntR family transcriptional regulator</fullName>
    </submittedName>
</protein>
<dbReference type="EMBL" id="MZMT01000028">
    <property type="protein sequence ID" value="PIO44558.1"/>
    <property type="molecule type" value="Genomic_DNA"/>
</dbReference>
<dbReference type="Pfam" id="PF07702">
    <property type="entry name" value="UTRA"/>
    <property type="match status" value="1"/>
</dbReference>
<dbReference type="InterPro" id="IPR050679">
    <property type="entry name" value="Bact_HTH_transcr_reg"/>
</dbReference>
<comment type="caution">
    <text evidence="5">The sequence shown here is derived from an EMBL/GenBank/DDBJ whole genome shotgun (WGS) entry which is preliminary data.</text>
</comment>
<evidence type="ECO:0000259" key="4">
    <source>
        <dbReference type="PROSITE" id="PS50949"/>
    </source>
</evidence>
<evidence type="ECO:0000256" key="1">
    <source>
        <dbReference type="ARBA" id="ARBA00023015"/>
    </source>
</evidence>
<dbReference type="SMART" id="SM00345">
    <property type="entry name" value="HTH_GNTR"/>
    <property type="match status" value="1"/>
</dbReference>
<dbReference type="GO" id="GO:0045892">
    <property type="term" value="P:negative regulation of DNA-templated transcription"/>
    <property type="evidence" value="ECO:0007669"/>
    <property type="project" value="TreeGrafter"/>
</dbReference>
<accession>A0A2N9VYJ0</accession>
<feature type="domain" description="HTH gntR-type" evidence="4">
    <location>
        <begin position="30"/>
        <end position="98"/>
    </location>
</feature>
<dbReference type="Gene3D" id="3.40.1410.10">
    <property type="entry name" value="Chorismate lyase-like"/>
    <property type="match status" value="1"/>
</dbReference>
<dbReference type="InterPro" id="IPR036390">
    <property type="entry name" value="WH_DNA-bd_sf"/>
</dbReference>
<dbReference type="InterPro" id="IPR036388">
    <property type="entry name" value="WH-like_DNA-bd_sf"/>
</dbReference>
<organism evidence="5 6">
    <name type="scientific">Phyllobacterium zundukense</name>
    <dbReference type="NCBI Taxonomy" id="1867719"/>
    <lineage>
        <taxon>Bacteria</taxon>
        <taxon>Pseudomonadati</taxon>
        <taxon>Pseudomonadota</taxon>
        <taxon>Alphaproteobacteria</taxon>
        <taxon>Hyphomicrobiales</taxon>
        <taxon>Phyllobacteriaceae</taxon>
        <taxon>Phyllobacterium</taxon>
    </lineage>
</organism>
<dbReference type="SUPFAM" id="SSF64288">
    <property type="entry name" value="Chorismate lyase-like"/>
    <property type="match status" value="1"/>
</dbReference>